<evidence type="ECO:0000313" key="1">
    <source>
        <dbReference type="EMBL" id="CAN0459053.1"/>
    </source>
</evidence>
<protein>
    <submittedName>
        <fullName evidence="1">Uncharacterized protein</fullName>
    </submittedName>
</protein>
<proteinExistence type="predicted"/>
<organism evidence="1 2">
    <name type="scientific">Rangifer tarandus platyrhynchus</name>
    <name type="common">Svalbard reindeer</name>
    <dbReference type="NCBI Taxonomy" id="3082113"/>
    <lineage>
        <taxon>Eukaryota</taxon>
        <taxon>Metazoa</taxon>
        <taxon>Chordata</taxon>
        <taxon>Craniata</taxon>
        <taxon>Vertebrata</taxon>
        <taxon>Euteleostomi</taxon>
        <taxon>Mammalia</taxon>
        <taxon>Eutheria</taxon>
        <taxon>Laurasiatheria</taxon>
        <taxon>Artiodactyla</taxon>
        <taxon>Ruminantia</taxon>
        <taxon>Pecora</taxon>
        <taxon>Cervidae</taxon>
        <taxon>Odocoileinae</taxon>
        <taxon>Rangifer</taxon>
    </lineage>
</organism>
<evidence type="ECO:0000313" key="2">
    <source>
        <dbReference type="Proteomes" id="UP001162501"/>
    </source>
</evidence>
<sequence>MEPVLALEPGNATTELAAMTPENRAPESPCAQEKPPQREAPTKKGPQTAAGEQPPTQRSWRKAQGAMKTQHSQKS</sequence>
<gene>
    <name evidence="1" type="ORF">MRATA1EN22A_LOCUS19887</name>
</gene>
<dbReference type="Proteomes" id="UP001162501">
    <property type="component" value="Chromosome 30"/>
</dbReference>
<reference evidence="1" key="2">
    <citation type="submission" date="2025-03" db="EMBL/GenBank/DDBJ databases">
        <authorList>
            <consortium name="ELIXIR-Norway"/>
            <consortium name="Elixir Norway"/>
        </authorList>
    </citation>
    <scope>NUCLEOTIDE SEQUENCE</scope>
</reference>
<name>A0AC59ZL41_RANTA</name>
<feature type="non-terminal residue" evidence="1">
    <location>
        <position position="75"/>
    </location>
</feature>
<dbReference type="EMBL" id="OX596114">
    <property type="protein sequence ID" value="CAN0459053.1"/>
    <property type="molecule type" value="Genomic_DNA"/>
</dbReference>
<accession>A0AC59ZL41</accession>
<reference evidence="1" key="1">
    <citation type="submission" date="2023-05" db="EMBL/GenBank/DDBJ databases">
        <authorList>
            <consortium name="ELIXIR-Norway"/>
        </authorList>
    </citation>
    <scope>NUCLEOTIDE SEQUENCE</scope>
</reference>